<feature type="transmembrane region" description="Helical" evidence="2">
    <location>
        <begin position="6"/>
        <end position="26"/>
    </location>
</feature>
<evidence type="ECO:0000259" key="3">
    <source>
        <dbReference type="PROSITE" id="PS50222"/>
    </source>
</evidence>
<dbReference type="EMBL" id="CAMXCT020000113">
    <property type="protein sequence ID" value="CAL1127374.1"/>
    <property type="molecule type" value="Genomic_DNA"/>
</dbReference>
<reference evidence="4" key="1">
    <citation type="submission" date="2022-10" db="EMBL/GenBank/DDBJ databases">
        <authorList>
            <person name="Chen Y."/>
            <person name="Dougan E. K."/>
            <person name="Chan C."/>
            <person name="Rhodes N."/>
            <person name="Thang M."/>
        </authorList>
    </citation>
    <scope>NUCLEOTIDE SEQUENCE</scope>
</reference>
<dbReference type="OrthoDB" id="411079at2759"/>
<dbReference type="Gene3D" id="1.10.238.10">
    <property type="entry name" value="EF-hand"/>
    <property type="match status" value="1"/>
</dbReference>
<gene>
    <name evidence="4" type="ORF">C1SCF055_LOCUS2442</name>
</gene>
<keyword evidence="6" id="KW-1185">Reference proteome</keyword>
<dbReference type="Proteomes" id="UP001152797">
    <property type="component" value="Unassembled WGS sequence"/>
</dbReference>
<organism evidence="4">
    <name type="scientific">Cladocopium goreaui</name>
    <dbReference type="NCBI Taxonomy" id="2562237"/>
    <lineage>
        <taxon>Eukaryota</taxon>
        <taxon>Sar</taxon>
        <taxon>Alveolata</taxon>
        <taxon>Dinophyceae</taxon>
        <taxon>Suessiales</taxon>
        <taxon>Symbiodiniaceae</taxon>
        <taxon>Cladocopium</taxon>
    </lineage>
</organism>
<comment type="caution">
    <text evidence="4">The sequence shown here is derived from an EMBL/GenBank/DDBJ whole genome shotgun (WGS) entry which is preliminary data.</text>
</comment>
<protein>
    <recommendedName>
        <fullName evidence="3">EF-hand domain-containing protein</fullName>
    </recommendedName>
</protein>
<keyword evidence="2" id="KW-0812">Transmembrane</keyword>
<feature type="transmembrane region" description="Helical" evidence="2">
    <location>
        <begin position="59"/>
        <end position="80"/>
    </location>
</feature>
<dbReference type="GO" id="GO:0005509">
    <property type="term" value="F:calcium ion binding"/>
    <property type="evidence" value="ECO:0007669"/>
    <property type="project" value="InterPro"/>
</dbReference>
<keyword evidence="2" id="KW-1133">Transmembrane helix</keyword>
<dbReference type="InterPro" id="IPR018247">
    <property type="entry name" value="EF_Hand_1_Ca_BS"/>
</dbReference>
<dbReference type="PROSITE" id="PS00018">
    <property type="entry name" value="EF_HAND_1"/>
    <property type="match status" value="1"/>
</dbReference>
<reference evidence="5" key="2">
    <citation type="submission" date="2024-04" db="EMBL/GenBank/DDBJ databases">
        <authorList>
            <person name="Chen Y."/>
            <person name="Shah S."/>
            <person name="Dougan E. K."/>
            <person name="Thang M."/>
            <person name="Chan C."/>
        </authorList>
    </citation>
    <scope>NUCLEOTIDE SEQUENCE [LARGE SCALE GENOMIC DNA]</scope>
</reference>
<evidence type="ECO:0000256" key="2">
    <source>
        <dbReference type="SAM" id="Phobius"/>
    </source>
</evidence>
<keyword evidence="1" id="KW-0106">Calcium</keyword>
<dbReference type="PROSITE" id="PS50222">
    <property type="entry name" value="EF_HAND_2"/>
    <property type="match status" value="1"/>
</dbReference>
<evidence type="ECO:0000256" key="1">
    <source>
        <dbReference type="ARBA" id="ARBA00022837"/>
    </source>
</evidence>
<keyword evidence="2" id="KW-0472">Membrane</keyword>
<sequence length="218" mass="23841">MPGNLLAILGTITSALTVLIGLIYVYNKPPSFEYVWSDCTWTFPDKESTDCNMKWQSNWGVMCVLKYTPLIFGILGSAMFQPGMMQVVGFPRNFLQYGLFLWLQGFYGDMGYCGKLGVIVGFLSCIVGTICLVASLFDLKSSRMMRLEEEFKHMYVEEEPGMEYASVAGAGAVPVMAGVAGAAVSPSAKGLFEKFDTDGDGVISRQEYSSGISAGLRR</sequence>
<dbReference type="EMBL" id="CAMXCT030000113">
    <property type="protein sequence ID" value="CAL4761311.1"/>
    <property type="molecule type" value="Genomic_DNA"/>
</dbReference>
<dbReference type="SUPFAM" id="SSF47473">
    <property type="entry name" value="EF-hand"/>
    <property type="match status" value="1"/>
</dbReference>
<accession>A0A9P1FEG9</accession>
<feature type="transmembrane region" description="Helical" evidence="2">
    <location>
        <begin position="116"/>
        <end position="137"/>
    </location>
</feature>
<dbReference type="InterPro" id="IPR002048">
    <property type="entry name" value="EF_hand_dom"/>
</dbReference>
<evidence type="ECO:0000313" key="6">
    <source>
        <dbReference type="Proteomes" id="UP001152797"/>
    </source>
</evidence>
<dbReference type="InterPro" id="IPR011992">
    <property type="entry name" value="EF-hand-dom_pair"/>
</dbReference>
<name>A0A9P1FEG9_9DINO</name>
<feature type="domain" description="EF-hand" evidence="3">
    <location>
        <begin position="183"/>
        <end position="218"/>
    </location>
</feature>
<evidence type="ECO:0000313" key="4">
    <source>
        <dbReference type="EMBL" id="CAI3973999.1"/>
    </source>
</evidence>
<evidence type="ECO:0000313" key="5">
    <source>
        <dbReference type="EMBL" id="CAL1127374.1"/>
    </source>
</evidence>
<proteinExistence type="predicted"/>
<dbReference type="AlphaFoldDB" id="A0A9P1FEG9"/>
<dbReference type="EMBL" id="CAMXCT010000113">
    <property type="protein sequence ID" value="CAI3973999.1"/>
    <property type="molecule type" value="Genomic_DNA"/>
</dbReference>